<dbReference type="CDD" id="cd00609">
    <property type="entry name" value="AAT_like"/>
    <property type="match status" value="1"/>
</dbReference>
<evidence type="ECO:0000313" key="7">
    <source>
        <dbReference type="EMBL" id="SVE16846.1"/>
    </source>
</evidence>
<dbReference type="PANTHER" id="PTHR46383">
    <property type="entry name" value="ASPARTATE AMINOTRANSFERASE"/>
    <property type="match status" value="1"/>
</dbReference>
<keyword evidence="5" id="KW-0663">Pyridoxal phosphate</keyword>
<dbReference type="InterPro" id="IPR015424">
    <property type="entry name" value="PyrdxlP-dep_Trfase"/>
</dbReference>
<evidence type="ECO:0000256" key="4">
    <source>
        <dbReference type="ARBA" id="ARBA00022679"/>
    </source>
</evidence>
<feature type="non-terminal residue" evidence="7">
    <location>
        <position position="1"/>
    </location>
</feature>
<dbReference type="PROSITE" id="PS00105">
    <property type="entry name" value="AA_TRANSFER_CLASS_1"/>
    <property type="match status" value="1"/>
</dbReference>
<dbReference type="InterPro" id="IPR004839">
    <property type="entry name" value="Aminotransferase_I/II_large"/>
</dbReference>
<dbReference type="GO" id="GO:0008483">
    <property type="term" value="F:transaminase activity"/>
    <property type="evidence" value="ECO:0007669"/>
    <property type="project" value="UniProtKB-KW"/>
</dbReference>
<accession>A0A383B9J2</accession>
<dbReference type="InterPro" id="IPR015422">
    <property type="entry name" value="PyrdxlP-dep_Trfase_small"/>
</dbReference>
<dbReference type="Pfam" id="PF00155">
    <property type="entry name" value="Aminotran_1_2"/>
    <property type="match status" value="1"/>
</dbReference>
<dbReference type="Gene3D" id="3.40.640.10">
    <property type="entry name" value="Type I PLP-dependent aspartate aminotransferase-like (Major domain)"/>
    <property type="match status" value="1"/>
</dbReference>
<protein>
    <recommendedName>
        <fullName evidence="6">Aminotransferase class I/classII large domain-containing protein</fullName>
    </recommendedName>
</protein>
<evidence type="ECO:0000256" key="2">
    <source>
        <dbReference type="ARBA" id="ARBA00007441"/>
    </source>
</evidence>
<keyword evidence="3" id="KW-0032">Aminotransferase</keyword>
<feature type="non-terminal residue" evidence="7">
    <location>
        <position position="246"/>
    </location>
</feature>
<evidence type="ECO:0000256" key="5">
    <source>
        <dbReference type="ARBA" id="ARBA00022898"/>
    </source>
</evidence>
<comment type="cofactor">
    <cofactor evidence="1">
        <name>pyridoxal 5'-phosphate</name>
        <dbReference type="ChEBI" id="CHEBI:597326"/>
    </cofactor>
</comment>
<feature type="domain" description="Aminotransferase class I/classII large" evidence="6">
    <location>
        <begin position="2"/>
        <end position="239"/>
    </location>
</feature>
<evidence type="ECO:0000259" key="6">
    <source>
        <dbReference type="Pfam" id="PF00155"/>
    </source>
</evidence>
<name>A0A383B9J2_9ZZZZ</name>
<evidence type="ECO:0000256" key="1">
    <source>
        <dbReference type="ARBA" id="ARBA00001933"/>
    </source>
</evidence>
<dbReference type="FunFam" id="3.40.640.10:FF:000033">
    <property type="entry name" value="Aspartate aminotransferase"/>
    <property type="match status" value="1"/>
</dbReference>
<dbReference type="InterPro" id="IPR050596">
    <property type="entry name" value="AspAT/PAT-like"/>
</dbReference>
<dbReference type="GO" id="GO:0030170">
    <property type="term" value="F:pyridoxal phosphate binding"/>
    <property type="evidence" value="ECO:0007669"/>
    <property type="project" value="InterPro"/>
</dbReference>
<organism evidence="7">
    <name type="scientific">marine metagenome</name>
    <dbReference type="NCBI Taxonomy" id="408172"/>
    <lineage>
        <taxon>unclassified sequences</taxon>
        <taxon>metagenomes</taxon>
        <taxon>ecological metagenomes</taxon>
    </lineage>
</organism>
<dbReference type="EMBL" id="UINC01198751">
    <property type="protein sequence ID" value="SVE16846.1"/>
    <property type="molecule type" value="Genomic_DNA"/>
</dbReference>
<dbReference type="SUPFAM" id="SSF53383">
    <property type="entry name" value="PLP-dependent transferases"/>
    <property type="match status" value="1"/>
</dbReference>
<dbReference type="InterPro" id="IPR004838">
    <property type="entry name" value="NHTrfase_class1_PyrdxlP-BS"/>
</dbReference>
<dbReference type="InterPro" id="IPR015421">
    <property type="entry name" value="PyrdxlP-dep_Trfase_major"/>
</dbReference>
<dbReference type="AlphaFoldDB" id="A0A383B9J2"/>
<evidence type="ECO:0000256" key="3">
    <source>
        <dbReference type="ARBA" id="ARBA00022576"/>
    </source>
</evidence>
<dbReference type="Gene3D" id="3.90.1150.10">
    <property type="entry name" value="Aspartate Aminotransferase, domain 1"/>
    <property type="match status" value="1"/>
</dbReference>
<reference evidence="7" key="1">
    <citation type="submission" date="2018-05" db="EMBL/GenBank/DDBJ databases">
        <authorList>
            <person name="Lanie J.A."/>
            <person name="Ng W.-L."/>
            <person name="Kazmierczak K.M."/>
            <person name="Andrzejewski T.M."/>
            <person name="Davidsen T.M."/>
            <person name="Wayne K.J."/>
            <person name="Tettelin H."/>
            <person name="Glass J.I."/>
            <person name="Rusch D."/>
            <person name="Podicherti R."/>
            <person name="Tsui H.-C.T."/>
            <person name="Winkler M.E."/>
        </authorList>
    </citation>
    <scope>NUCLEOTIDE SEQUENCE</scope>
</reference>
<proteinExistence type="inferred from homology"/>
<comment type="similarity">
    <text evidence="2">Belongs to the class-I pyridoxal-phosphate-dependent aminotransferase family.</text>
</comment>
<gene>
    <name evidence="7" type="ORF">METZ01_LOCUS469700</name>
</gene>
<keyword evidence="4" id="KW-0808">Transferase</keyword>
<dbReference type="PANTHER" id="PTHR46383:SF1">
    <property type="entry name" value="ASPARTATE AMINOTRANSFERASE"/>
    <property type="match status" value="1"/>
</dbReference>
<dbReference type="GO" id="GO:0006520">
    <property type="term" value="P:amino acid metabolic process"/>
    <property type="evidence" value="ECO:0007669"/>
    <property type="project" value="InterPro"/>
</dbReference>
<sequence>THYNPSAGYEELKEEIKKYSKNIRKHDFDTDQVIVTSGGKPIMFYTILALINPGDEVLYPNPGFPIYESMINFVGGVPVPLKLEEKLDYNFDINKLEKLITDKTKLIIINSPNNPCGSAIDSESMQKISELLEDKNITILADEIYSQFLYEGSHESISNYTKLKEKIIILDGFSKSYSMTGWRIGYGIFPASLVDPITKLVTNSNSCTASFTQIAAIEALKGSQESVKLMVKEFKSRIHFAHLRNI</sequence>